<evidence type="ECO:0008006" key="3">
    <source>
        <dbReference type="Google" id="ProtNLM"/>
    </source>
</evidence>
<proteinExistence type="predicted"/>
<evidence type="ECO:0000313" key="2">
    <source>
        <dbReference type="Proteomes" id="UP000615755"/>
    </source>
</evidence>
<comment type="caution">
    <text evidence="1">The sequence shown here is derived from an EMBL/GenBank/DDBJ whole genome shotgun (WGS) entry which is preliminary data.</text>
</comment>
<evidence type="ECO:0000313" key="1">
    <source>
        <dbReference type="EMBL" id="MBE0369043.1"/>
    </source>
</evidence>
<organism evidence="1 2">
    <name type="scientific">Pseudoalteromonas aurantia 208</name>
    <dbReference type="NCBI Taxonomy" id="1314867"/>
    <lineage>
        <taxon>Bacteria</taxon>
        <taxon>Pseudomonadati</taxon>
        <taxon>Pseudomonadota</taxon>
        <taxon>Gammaproteobacteria</taxon>
        <taxon>Alteromonadales</taxon>
        <taxon>Pseudoalteromonadaceae</taxon>
        <taxon>Pseudoalteromonas</taxon>
    </lineage>
</organism>
<keyword evidence="2" id="KW-1185">Reference proteome</keyword>
<dbReference type="Proteomes" id="UP000615755">
    <property type="component" value="Unassembled WGS sequence"/>
</dbReference>
<dbReference type="EMBL" id="AQGV01000012">
    <property type="protein sequence ID" value="MBE0369043.1"/>
    <property type="molecule type" value="Genomic_DNA"/>
</dbReference>
<accession>A0ABR9EDI6</accession>
<gene>
    <name evidence="1" type="ORF">PAUR_a2812</name>
</gene>
<reference evidence="1 2" key="1">
    <citation type="submission" date="2015-03" db="EMBL/GenBank/DDBJ databases">
        <title>Genome sequence of Pseudoalteromonas aurantia.</title>
        <authorList>
            <person name="Xie B.-B."/>
            <person name="Rong J.-C."/>
            <person name="Qin Q.-L."/>
            <person name="Zhang Y.-Z."/>
        </authorList>
    </citation>
    <scope>NUCLEOTIDE SEQUENCE [LARGE SCALE GENOMIC DNA]</scope>
    <source>
        <strain evidence="1 2">208</strain>
    </source>
</reference>
<name>A0ABR9EDI6_9GAMM</name>
<sequence length="41" mass="4920">MFSKHCLFQNPYPNLRLNSFNVNGLKRAYLAMSQWQFETHS</sequence>
<protein>
    <recommendedName>
        <fullName evidence="3">Orphan protein</fullName>
    </recommendedName>
</protein>